<dbReference type="SUPFAM" id="SSF90123">
    <property type="entry name" value="ABC transporter transmembrane region"/>
    <property type="match status" value="1"/>
</dbReference>
<feature type="transmembrane region" description="Helical" evidence="7">
    <location>
        <begin position="264"/>
        <end position="282"/>
    </location>
</feature>
<keyword evidence="5 7" id="KW-1133">Transmembrane helix</keyword>
<protein>
    <submittedName>
        <fullName evidence="9">ATP-binding cassette subfamily B protein</fullName>
    </submittedName>
</protein>
<dbReference type="Pfam" id="PF00005">
    <property type="entry name" value="ABC_tran"/>
    <property type="match status" value="1"/>
</dbReference>
<dbReference type="PROSITE" id="PS50893">
    <property type="entry name" value="ABC_TRANSPORTER_2"/>
    <property type="match status" value="1"/>
</dbReference>
<dbReference type="SUPFAM" id="SSF52540">
    <property type="entry name" value="P-loop containing nucleoside triphosphate hydrolases"/>
    <property type="match status" value="1"/>
</dbReference>
<dbReference type="Gene3D" id="3.40.50.300">
    <property type="entry name" value="P-loop containing nucleotide triphosphate hydrolases"/>
    <property type="match status" value="1"/>
</dbReference>
<dbReference type="SMART" id="SM00382">
    <property type="entry name" value="AAA"/>
    <property type="match status" value="1"/>
</dbReference>
<evidence type="ECO:0000256" key="4">
    <source>
        <dbReference type="ARBA" id="ARBA00022840"/>
    </source>
</evidence>
<dbReference type="InterPro" id="IPR027417">
    <property type="entry name" value="P-loop_NTPase"/>
</dbReference>
<feature type="transmembrane region" description="Helical" evidence="7">
    <location>
        <begin position="172"/>
        <end position="189"/>
    </location>
</feature>
<evidence type="ECO:0000256" key="3">
    <source>
        <dbReference type="ARBA" id="ARBA00022741"/>
    </source>
</evidence>
<dbReference type="RefSeq" id="WP_307357185.1">
    <property type="nucleotide sequence ID" value="NZ_BAAACJ010000028.1"/>
</dbReference>
<feature type="transmembrane region" description="Helical" evidence="7">
    <location>
        <begin position="147"/>
        <end position="166"/>
    </location>
</feature>
<comment type="caution">
    <text evidence="9">The sequence shown here is derived from an EMBL/GenBank/DDBJ whole genome shotgun (WGS) entry which is preliminary data.</text>
</comment>
<dbReference type="PANTHER" id="PTHR43394:SF1">
    <property type="entry name" value="ATP-BINDING CASSETTE SUB-FAMILY B MEMBER 10, MITOCHONDRIAL"/>
    <property type="match status" value="1"/>
</dbReference>
<evidence type="ECO:0000313" key="10">
    <source>
        <dbReference type="Proteomes" id="UP001224418"/>
    </source>
</evidence>
<dbReference type="InterPro" id="IPR003593">
    <property type="entry name" value="AAA+_ATPase"/>
</dbReference>
<feature type="transmembrane region" description="Helical" evidence="7">
    <location>
        <begin position="20"/>
        <end position="43"/>
    </location>
</feature>
<dbReference type="InterPro" id="IPR017871">
    <property type="entry name" value="ABC_transporter-like_CS"/>
</dbReference>
<accession>A0ABU0JV13</accession>
<dbReference type="PANTHER" id="PTHR43394">
    <property type="entry name" value="ATP-DEPENDENT PERMEASE MDL1, MITOCHONDRIAL"/>
    <property type="match status" value="1"/>
</dbReference>
<keyword evidence="10" id="KW-1185">Reference proteome</keyword>
<evidence type="ECO:0000256" key="5">
    <source>
        <dbReference type="ARBA" id="ARBA00022989"/>
    </source>
</evidence>
<comment type="subcellular location">
    <subcellularLocation>
        <location evidence="1">Cell membrane</location>
        <topology evidence="1">Multi-pass membrane protein</topology>
    </subcellularLocation>
</comment>
<gene>
    <name evidence="9" type="ORF">QOZ93_002649</name>
</gene>
<dbReference type="EMBL" id="JAUSWN010000033">
    <property type="protein sequence ID" value="MDQ0480899.1"/>
    <property type="molecule type" value="Genomic_DNA"/>
</dbReference>
<dbReference type="GO" id="GO:0005524">
    <property type="term" value="F:ATP binding"/>
    <property type="evidence" value="ECO:0007669"/>
    <property type="project" value="UniProtKB-KW"/>
</dbReference>
<evidence type="ECO:0000259" key="8">
    <source>
        <dbReference type="PROSITE" id="PS50893"/>
    </source>
</evidence>
<name>A0ABU0JV13_HATLI</name>
<dbReference type="InterPro" id="IPR003439">
    <property type="entry name" value="ABC_transporter-like_ATP-bd"/>
</dbReference>
<feature type="transmembrane region" description="Helical" evidence="7">
    <location>
        <begin position="69"/>
        <end position="94"/>
    </location>
</feature>
<keyword evidence="2 7" id="KW-0812">Transmembrane</keyword>
<dbReference type="InterPro" id="IPR036640">
    <property type="entry name" value="ABC1_TM_sf"/>
</dbReference>
<evidence type="ECO:0000256" key="2">
    <source>
        <dbReference type="ARBA" id="ARBA00022692"/>
    </source>
</evidence>
<evidence type="ECO:0000256" key="7">
    <source>
        <dbReference type="SAM" id="Phobius"/>
    </source>
</evidence>
<keyword evidence="3" id="KW-0547">Nucleotide-binding</keyword>
<dbReference type="Gene3D" id="1.20.1560.10">
    <property type="entry name" value="ABC transporter type 1, transmembrane domain"/>
    <property type="match status" value="1"/>
</dbReference>
<sequence length="596" mass="68159">MKKSNNLSLRYMLIKIFPKIFAVAPKIFIFNYILFLINGLLYMSTTLGMQFLFDKVNYLSLNKRGIKEAIIALTVLLAIKVLSEIVSGVANFLAESYDPQVTRELSHDINLKIAKLDPICFENSEILNSINKSYLGIGYAVQYINTIMDGILFYFPYFLFMGIYLFRLKKTLVISLILVFLPSIYTVFIKRKFSLDLEENIAPLRRKVDYYGECIVGRKYTKETRILGIQSYFMKLLKDSIQIMNGLQRSTTIKINLIELSVKLVSLLGYLGVFLITFYALINKEIGVGAFAAIFASIDSMFSLMEEFICGRLNHYAGNFGKVENFLSLLQLSERDYNKENLKTKRDSIQLKNVCFSYPGSDKEAVHDINLEINKGETLAIVGENGSGKSTLVKLIMGMYLPTEGEILFDGINSKKFTMKNIFKNVSVVFQDFQKYQLTLRDNIQISDFNNKDSNNERLELVLKNAGIDSGHKNFELGYNTMLSREFGGVDLSGGQWQRIAIARGLYRNSDFVVLDEPTSAIDPIEETKIYKDFNTAVLDKTALIVTHRLGSIKFSDRIVVMKEGRILDVGTHKEIIERCEFYKTMWNSQAKYYEK</sequence>
<dbReference type="CDD" id="cd03228">
    <property type="entry name" value="ABCC_MRP_Like"/>
    <property type="match status" value="1"/>
</dbReference>
<evidence type="ECO:0000256" key="6">
    <source>
        <dbReference type="ARBA" id="ARBA00023136"/>
    </source>
</evidence>
<evidence type="ECO:0000313" key="9">
    <source>
        <dbReference type="EMBL" id="MDQ0480899.1"/>
    </source>
</evidence>
<keyword evidence="4 9" id="KW-0067">ATP-binding</keyword>
<dbReference type="PROSITE" id="PS00211">
    <property type="entry name" value="ABC_TRANSPORTER_1"/>
    <property type="match status" value="1"/>
</dbReference>
<reference evidence="9 10" key="1">
    <citation type="submission" date="2023-07" db="EMBL/GenBank/DDBJ databases">
        <title>Genomic Encyclopedia of Type Strains, Phase IV (KMG-IV): sequencing the most valuable type-strain genomes for metagenomic binning, comparative biology and taxonomic classification.</title>
        <authorList>
            <person name="Goeker M."/>
        </authorList>
    </citation>
    <scope>NUCLEOTIDE SEQUENCE [LARGE SCALE GENOMIC DNA]</scope>
    <source>
        <strain evidence="9 10">DSM 1400</strain>
    </source>
</reference>
<proteinExistence type="predicted"/>
<organism evidence="9 10">
    <name type="scientific">Hathewaya limosa</name>
    <name type="common">Clostridium limosum</name>
    <dbReference type="NCBI Taxonomy" id="1536"/>
    <lineage>
        <taxon>Bacteria</taxon>
        <taxon>Bacillati</taxon>
        <taxon>Bacillota</taxon>
        <taxon>Clostridia</taxon>
        <taxon>Eubacteriales</taxon>
        <taxon>Clostridiaceae</taxon>
        <taxon>Hathewaya</taxon>
    </lineage>
</organism>
<feature type="domain" description="ABC transporter" evidence="8">
    <location>
        <begin position="349"/>
        <end position="589"/>
    </location>
</feature>
<evidence type="ECO:0000256" key="1">
    <source>
        <dbReference type="ARBA" id="ARBA00004651"/>
    </source>
</evidence>
<dbReference type="InterPro" id="IPR039421">
    <property type="entry name" value="Type_1_exporter"/>
</dbReference>
<dbReference type="Proteomes" id="UP001224418">
    <property type="component" value="Unassembled WGS sequence"/>
</dbReference>
<keyword evidence="6 7" id="KW-0472">Membrane</keyword>